<feature type="transmembrane region" description="Helical" evidence="10">
    <location>
        <begin position="745"/>
        <end position="763"/>
    </location>
</feature>
<feature type="transmembrane region" description="Helical" evidence="10">
    <location>
        <begin position="80"/>
        <end position="100"/>
    </location>
</feature>
<keyword evidence="14" id="KW-1185">Reference proteome</keyword>
<keyword evidence="8 10" id="KW-0472">Membrane</keyword>
<dbReference type="InterPro" id="IPR003439">
    <property type="entry name" value="ABC_transporter-like_ATP-bd"/>
</dbReference>
<organism evidence="13 14">
    <name type="scientific">Mya arenaria</name>
    <name type="common">Soft-shell clam</name>
    <dbReference type="NCBI Taxonomy" id="6604"/>
    <lineage>
        <taxon>Eukaryota</taxon>
        <taxon>Metazoa</taxon>
        <taxon>Spiralia</taxon>
        <taxon>Lophotrochozoa</taxon>
        <taxon>Mollusca</taxon>
        <taxon>Bivalvia</taxon>
        <taxon>Autobranchia</taxon>
        <taxon>Heteroconchia</taxon>
        <taxon>Euheterodonta</taxon>
        <taxon>Imparidentia</taxon>
        <taxon>Neoheterodontei</taxon>
        <taxon>Myida</taxon>
        <taxon>Myoidea</taxon>
        <taxon>Myidae</taxon>
        <taxon>Mya</taxon>
    </lineage>
</organism>
<name>A0ABY7DBJ7_MYAAR</name>
<dbReference type="PANTHER" id="PTHR24223">
    <property type="entry name" value="ATP-BINDING CASSETTE SUB-FAMILY C"/>
    <property type="match status" value="1"/>
</dbReference>
<evidence type="ECO:0000256" key="1">
    <source>
        <dbReference type="ARBA" id="ARBA00004141"/>
    </source>
</evidence>
<feature type="domain" description="ABC transporter" evidence="11">
    <location>
        <begin position="897"/>
        <end position="1113"/>
    </location>
</feature>
<dbReference type="PROSITE" id="PS50929">
    <property type="entry name" value="ABC_TM1F"/>
    <property type="match status" value="2"/>
</dbReference>
<comment type="similarity">
    <text evidence="2">Belongs to the ABC transporter superfamily. ABCC family. Conjugate transporter (TC 3.A.1.208) subfamily.</text>
</comment>
<dbReference type="PROSITE" id="PS00211">
    <property type="entry name" value="ABC_TRANSPORTER_1"/>
    <property type="match status" value="1"/>
</dbReference>
<reference evidence="13" key="1">
    <citation type="submission" date="2022-11" db="EMBL/GenBank/DDBJ databases">
        <title>Centuries of genome instability and evolution in soft-shell clam transmissible cancer (bioRxiv).</title>
        <authorList>
            <person name="Hart S.F.M."/>
            <person name="Yonemitsu M.A."/>
            <person name="Giersch R.M."/>
            <person name="Beal B.F."/>
            <person name="Arriagada G."/>
            <person name="Davis B.W."/>
            <person name="Ostrander E.A."/>
            <person name="Goff S.P."/>
            <person name="Metzger M.J."/>
        </authorList>
    </citation>
    <scope>NUCLEOTIDE SEQUENCE</scope>
    <source>
        <strain evidence="13">MELC-2E11</strain>
        <tissue evidence="13">Siphon/mantle</tissue>
    </source>
</reference>
<dbReference type="InterPro" id="IPR003593">
    <property type="entry name" value="AAA+_ATPase"/>
</dbReference>
<evidence type="ECO:0000256" key="2">
    <source>
        <dbReference type="ARBA" id="ARBA00009726"/>
    </source>
</evidence>
<keyword evidence="3" id="KW-0813">Transport</keyword>
<dbReference type="InterPro" id="IPR017871">
    <property type="entry name" value="ABC_transporter-like_CS"/>
</dbReference>
<dbReference type="Proteomes" id="UP001164746">
    <property type="component" value="Chromosome 1"/>
</dbReference>
<evidence type="ECO:0000256" key="6">
    <source>
        <dbReference type="ARBA" id="ARBA00022840"/>
    </source>
</evidence>
<accession>A0ABY7DBJ7</accession>
<dbReference type="EMBL" id="CP111012">
    <property type="protein sequence ID" value="WAQ93730.1"/>
    <property type="molecule type" value="Genomic_DNA"/>
</dbReference>
<dbReference type="CDD" id="cd03250">
    <property type="entry name" value="ABCC_MRP_domain1"/>
    <property type="match status" value="1"/>
</dbReference>
<proteinExistence type="inferred from homology"/>
<feature type="domain" description="ABC transporter" evidence="11">
    <location>
        <begin position="382"/>
        <end position="580"/>
    </location>
</feature>
<comment type="subcellular location">
    <subcellularLocation>
        <location evidence="1">Membrane</location>
        <topology evidence="1">Multi-pass membrane protein</topology>
    </subcellularLocation>
</comment>
<evidence type="ECO:0000313" key="14">
    <source>
        <dbReference type="Proteomes" id="UP001164746"/>
    </source>
</evidence>
<feature type="region of interest" description="Disordered" evidence="9">
    <location>
        <begin position="1111"/>
        <end position="1149"/>
    </location>
</feature>
<dbReference type="Pfam" id="PF00005">
    <property type="entry name" value="ABC_tran"/>
    <property type="match status" value="2"/>
</dbReference>
<feature type="transmembrane region" description="Helical" evidence="10">
    <location>
        <begin position="804"/>
        <end position="823"/>
    </location>
</feature>
<evidence type="ECO:0000259" key="12">
    <source>
        <dbReference type="PROSITE" id="PS50929"/>
    </source>
</evidence>
<feature type="transmembrane region" description="Helical" evidence="10">
    <location>
        <begin position="176"/>
        <end position="197"/>
    </location>
</feature>
<keyword evidence="7 10" id="KW-1133">Transmembrane helix</keyword>
<dbReference type="InterPro" id="IPR050173">
    <property type="entry name" value="ABC_transporter_C-like"/>
</dbReference>
<evidence type="ECO:0000256" key="4">
    <source>
        <dbReference type="ARBA" id="ARBA00022692"/>
    </source>
</evidence>
<dbReference type="PROSITE" id="PS50893">
    <property type="entry name" value="ABC_TRANSPORTER_2"/>
    <property type="match status" value="2"/>
</dbReference>
<evidence type="ECO:0000313" key="13">
    <source>
        <dbReference type="EMBL" id="WAQ93730.1"/>
    </source>
</evidence>
<dbReference type="Gene3D" id="1.20.1560.10">
    <property type="entry name" value="ABC transporter type 1, transmembrane domain"/>
    <property type="match status" value="2"/>
</dbReference>
<evidence type="ECO:0000256" key="7">
    <source>
        <dbReference type="ARBA" id="ARBA00022989"/>
    </source>
</evidence>
<keyword evidence="5" id="KW-0547">Nucleotide-binding</keyword>
<dbReference type="Pfam" id="PF00664">
    <property type="entry name" value="ABC_membrane"/>
    <property type="match status" value="2"/>
</dbReference>
<dbReference type="SMART" id="SM00382">
    <property type="entry name" value="AAA"/>
    <property type="match status" value="2"/>
</dbReference>
<dbReference type="InterPro" id="IPR027417">
    <property type="entry name" value="P-loop_NTPase"/>
</dbReference>
<feature type="transmembrane region" description="Helical" evidence="10">
    <location>
        <begin position="645"/>
        <end position="667"/>
    </location>
</feature>
<evidence type="ECO:0000259" key="11">
    <source>
        <dbReference type="PROSITE" id="PS50893"/>
    </source>
</evidence>
<protein>
    <submittedName>
        <fullName evidence="13">MRP4-like protein</fullName>
    </submittedName>
</protein>
<dbReference type="SUPFAM" id="SSF52540">
    <property type="entry name" value="P-loop containing nucleoside triphosphate hydrolases"/>
    <property type="match status" value="2"/>
</dbReference>
<evidence type="ECO:0000256" key="10">
    <source>
        <dbReference type="SAM" id="Phobius"/>
    </source>
</evidence>
<feature type="domain" description="ABC transmembrane type-1" evidence="12">
    <location>
        <begin position="177"/>
        <end position="328"/>
    </location>
</feature>
<dbReference type="InterPro" id="IPR011527">
    <property type="entry name" value="ABC1_TM_dom"/>
</dbReference>
<keyword evidence="4 10" id="KW-0812">Transmembrane</keyword>
<evidence type="ECO:0000256" key="9">
    <source>
        <dbReference type="SAM" id="MobiDB-lite"/>
    </source>
</evidence>
<dbReference type="InterPro" id="IPR036640">
    <property type="entry name" value="ABC1_TM_sf"/>
</dbReference>
<dbReference type="PANTHER" id="PTHR24223:SF456">
    <property type="entry name" value="MULTIDRUG RESISTANCE-ASSOCIATED PROTEIN LETHAL(2)03659"/>
    <property type="match status" value="1"/>
</dbReference>
<dbReference type="Gene3D" id="3.40.50.300">
    <property type="entry name" value="P-loop containing nucleotide triphosphate hydrolases"/>
    <property type="match status" value="3"/>
</dbReference>
<keyword evidence="6" id="KW-0067">ATP-binding</keyword>
<feature type="transmembrane region" description="Helical" evidence="10">
    <location>
        <begin position="203"/>
        <end position="221"/>
    </location>
</feature>
<feature type="domain" description="ABC transmembrane type-1" evidence="12">
    <location>
        <begin position="630"/>
        <end position="771"/>
    </location>
</feature>
<sequence length="1149" mass="128633">MDESLEHNKPNPVLTANPISKLFFWWMNPLFRKGYVGQLEAEDMYNVVEEDQSGRLGDQLEKEWAKEVAKEQAGGGKPNLLYALIRMFGLEYILFGLVLMCEETSRLVQPLLLGGLIRYFTPGPEVTKTESLLYAGGVSLCTLILAITHHPYFFGVQRIGMKIRIACSSLLYRKPVSFLHYLWIGPLEAIVVLALLWRELGPSTFAGFAVMLLLIPVQVWMGKLFSRFRQKTAGYTDERVGLMNEIIAGMRLIKMYCWEKPFGDLVKKVRRNEVQVLRKISYLSSSWETVTISGRHLFVFAVVVLLVASREPLRARSLFVVIALFNEIGKIILRFTLPGVRNSIAAQVSLIRIQNFLLLSEHPCTSSPGNDGESVTPADCMVDIDNVSAKWDQEQEQQTLKNVSAKVEPGKLLAVIGPVGAGKSSLLMAILQELPSSQGQITLKGRVAYVSQLPWVFSATLRQNITFGNKYEKAKYDRIIKACALNKARVSLARALYMDADVYLLDDPLSAVDTAVGRHLFENVVQGYLKTKPRILVTHQLQYLKEAEQILIMKEGEMIGRGTFQELSKSGIDFSSLLKHEEDELEEIHSDPGLVGIQAVQRKRSSCTQSKSNSKLSVSDDQHLVADGYNVTNVTIPKVDANFNIAVYSGIMVAMFLFGILRALMFFKITIDASQALHNTMFTSILRSHIGFFDKNPVGRILNRFSKDIGNMDDHLPHTFFDFTQCALLILGVVCVAGAVNPWAFLVVGPLIVLFVFIRRYYIRTSRDIKRLKTFIEEFDAHQDLHTEPLFLSFASSRWLAIRLDWLCFVFASAVSFCCVLTADYLNAGLVGLSMTYAITIMGMFQWGVRQSVEVENQMIAVERVIDYARLPSEAPLEISDDHKPPPSWPQNGAITLKNACLKYSSEEPTVLNNLSFTIKAREKIGIVGRTGAGKSSLITMLFRLVEPTGQIMIDGDPVLFKGSLRRNLDPFGNHSDDALWQAIEEVQLKHAIDELPKGLESSVSEGGVNFSVGQRQLICLARAILGNNKILMIDEATANVLEDGKIEEFDSPYMLLKREDGLLKRLVEQTGRAETARLVEIARTAFETHNNTHVDDESLGANPVVIKRPILEHDVSDEQPTREEQQSASESSDSEDEKQGLLTEAKKD</sequence>
<feature type="transmembrane region" description="Helical" evidence="10">
    <location>
        <begin position="132"/>
        <end position="155"/>
    </location>
</feature>
<feature type="compositionally biased region" description="Basic and acidic residues" evidence="9">
    <location>
        <begin position="1111"/>
        <end position="1126"/>
    </location>
</feature>
<evidence type="ECO:0000256" key="3">
    <source>
        <dbReference type="ARBA" id="ARBA00022448"/>
    </source>
</evidence>
<gene>
    <name evidence="13" type="ORF">MAR_006201</name>
</gene>
<dbReference type="SUPFAM" id="SSF90123">
    <property type="entry name" value="ABC transporter transmembrane region"/>
    <property type="match status" value="2"/>
</dbReference>
<evidence type="ECO:0000256" key="5">
    <source>
        <dbReference type="ARBA" id="ARBA00022741"/>
    </source>
</evidence>
<evidence type="ECO:0000256" key="8">
    <source>
        <dbReference type="ARBA" id="ARBA00023136"/>
    </source>
</evidence>